<feature type="region of interest" description="Disordered" evidence="1">
    <location>
        <begin position="60"/>
        <end position="101"/>
    </location>
</feature>
<reference evidence="3" key="1">
    <citation type="submission" date="2018-12" db="EMBL/GenBank/DDBJ databases">
        <title>Tengunoibacter tsumagoiensis gen. nov., sp. nov., Dictyobacter kobayashii sp. nov., D. alpinus sp. nov., and D. joshuensis sp. nov. and description of Dictyobacteraceae fam. nov. within the order Ktedonobacterales isolated from Tengu-no-mugimeshi.</title>
        <authorList>
            <person name="Wang C.M."/>
            <person name="Zheng Y."/>
            <person name="Sakai Y."/>
            <person name="Toyoda A."/>
            <person name="Minakuchi Y."/>
            <person name="Abe K."/>
            <person name="Yokota A."/>
            <person name="Yabe S."/>
        </authorList>
    </citation>
    <scope>NUCLEOTIDE SEQUENCE [LARGE SCALE GENOMIC DNA]</scope>
    <source>
        <strain evidence="3">S-27</strain>
    </source>
</reference>
<evidence type="ECO:0000256" key="1">
    <source>
        <dbReference type="SAM" id="MobiDB-lite"/>
    </source>
</evidence>
<dbReference type="EMBL" id="BIFQ01000001">
    <property type="protein sequence ID" value="GCE07157.1"/>
    <property type="molecule type" value="Genomic_DNA"/>
</dbReference>
<evidence type="ECO:0000313" key="2">
    <source>
        <dbReference type="EMBL" id="GCE07157.1"/>
    </source>
</evidence>
<feature type="compositionally biased region" description="Low complexity" evidence="1">
    <location>
        <begin position="69"/>
        <end position="85"/>
    </location>
</feature>
<evidence type="ECO:0000313" key="3">
    <source>
        <dbReference type="Proteomes" id="UP000287224"/>
    </source>
</evidence>
<organism evidence="2 3">
    <name type="scientific">Dictyobacter aurantiacus</name>
    <dbReference type="NCBI Taxonomy" id="1936993"/>
    <lineage>
        <taxon>Bacteria</taxon>
        <taxon>Bacillati</taxon>
        <taxon>Chloroflexota</taxon>
        <taxon>Ktedonobacteria</taxon>
        <taxon>Ktedonobacterales</taxon>
        <taxon>Dictyobacteraceae</taxon>
        <taxon>Dictyobacter</taxon>
    </lineage>
</organism>
<name>A0A401ZJW8_9CHLR</name>
<dbReference type="Proteomes" id="UP000287224">
    <property type="component" value="Unassembled WGS sequence"/>
</dbReference>
<dbReference type="RefSeq" id="WP_126598187.1">
    <property type="nucleotide sequence ID" value="NZ_BIFQ01000001.1"/>
</dbReference>
<proteinExistence type="predicted"/>
<accession>A0A401ZJW8</accession>
<gene>
    <name evidence="2" type="ORF">KDAU_44860</name>
</gene>
<protein>
    <submittedName>
        <fullName evidence="2">Uncharacterized protein</fullName>
    </submittedName>
</protein>
<keyword evidence="3" id="KW-1185">Reference proteome</keyword>
<dbReference type="AlphaFoldDB" id="A0A401ZJW8"/>
<comment type="caution">
    <text evidence="2">The sequence shown here is derived from an EMBL/GenBank/DDBJ whole genome shotgun (WGS) entry which is preliminary data.</text>
</comment>
<sequence>MARSAAGKLVLLDNSGQAYVLRTFDLQSGKLLSQDPVSLPFEEGPGESVLSNSRLYVKTGAHQGGQYGSGSSNTSRTRTSTPLTSQAARRRGTTRSVSCSNTRTPSRLLCWLPGYVSI</sequence>